<evidence type="ECO:0000313" key="2">
    <source>
        <dbReference type="EMBL" id="AMO54960.1"/>
    </source>
</evidence>
<dbReference type="AlphaFoldDB" id="A0A142B884"/>
<dbReference type="Proteomes" id="UP000071065">
    <property type="component" value="Chromosome"/>
</dbReference>
<dbReference type="STRING" id="570277.EZMO1_0729"/>
<evidence type="ECO:0000256" key="1">
    <source>
        <dbReference type="SAM" id="MobiDB-lite"/>
    </source>
</evidence>
<dbReference type="InterPro" id="IPR021345">
    <property type="entry name" value="DUF2961"/>
</dbReference>
<feature type="region of interest" description="Disordered" evidence="1">
    <location>
        <begin position="28"/>
        <end position="47"/>
    </location>
</feature>
<dbReference type="RefSeq" id="WP_201772271.1">
    <property type="nucleotide sequence ID" value="NZ_CP013251.1"/>
</dbReference>
<dbReference type="Pfam" id="PF11175">
    <property type="entry name" value="DUF2961"/>
    <property type="match status" value="1"/>
</dbReference>
<name>A0A142B884_9GAMM</name>
<evidence type="ECO:0000313" key="3">
    <source>
        <dbReference type="Proteomes" id="UP000071065"/>
    </source>
</evidence>
<reference evidence="2 3" key="1">
    <citation type="journal article" date="2016" name="Front. Microbiol.">
        <title>Genomic Insight into the Host-Endosymbiont Relationship of Endozoicomonas montiporae CL-33(T) with its Coral Host.</title>
        <authorList>
            <person name="Ding J.-Y."/>
            <person name="Shiu J.-H."/>
            <person name="Chen W.-M."/>
            <person name="Chiang Y.-R."/>
            <person name="Tang S.-L."/>
        </authorList>
    </citation>
    <scope>NUCLEOTIDE SEQUENCE [LARGE SCALE GENOMIC DNA]</scope>
    <source>
        <strain evidence="2 3">CL-33</strain>
    </source>
</reference>
<dbReference type="PATRIC" id="fig|570277.3.peg.790"/>
<dbReference type="Gene3D" id="2.60.120.1390">
    <property type="match status" value="1"/>
</dbReference>
<protein>
    <recommendedName>
        <fullName evidence="4">DUF2961 domain-containing protein</fullName>
    </recommendedName>
</protein>
<sequence length="382" mass="43259">MTTNHPSGFDGLNMSLSNLSLLSDARSRSITAENPTGEPGKGGMGTTGFAERQASELGEGWKVNPAINIKPGETAVIADIKDMGNIQSMWITGMVSRELIIRIYWDNQELPSVEVPFPDFFAYGWCDNIDELVGGPFQPLVSLPVSVLPKNAFNCFWSMPFRERCYMTIENIGEFERCLYYQINYQLTDIPENCAYFHASFRRTNPVPFKGVHTIIDGIEGEGHYIGTAMCVGLNGAGGWWGEGEVKFYIDEDDDYPTICGTGTEDYFLGAFNWEVDDKYAAYNSPYGGMAQVIEPDSLYKSQPRFSMYRWHIQDPIRFKSKLKVTVQDLGWKNFNAKKFDHVPDRKYLPRQDDIATVSFWYQTLPTAKLKPLPDWDGLQAH</sequence>
<accession>A0A142B884</accession>
<organism evidence="2 3">
    <name type="scientific">Endozoicomonas montiporae CL-33</name>
    <dbReference type="NCBI Taxonomy" id="570277"/>
    <lineage>
        <taxon>Bacteria</taxon>
        <taxon>Pseudomonadati</taxon>
        <taxon>Pseudomonadota</taxon>
        <taxon>Gammaproteobacteria</taxon>
        <taxon>Oceanospirillales</taxon>
        <taxon>Endozoicomonadaceae</taxon>
        <taxon>Endozoicomonas</taxon>
    </lineage>
</organism>
<gene>
    <name evidence="2" type="ORF">EZMO1_0729</name>
</gene>
<evidence type="ECO:0008006" key="4">
    <source>
        <dbReference type="Google" id="ProtNLM"/>
    </source>
</evidence>
<dbReference type="EMBL" id="CP013251">
    <property type="protein sequence ID" value="AMO54960.1"/>
    <property type="molecule type" value="Genomic_DNA"/>
</dbReference>
<proteinExistence type="predicted"/>
<dbReference type="KEGG" id="emp:EZMO1_0729"/>